<sequence length="53" mass="5936">MIPLQEKGIPAPQSVQMSLPKDDADQHQKNSCIFFLFWLEKGEGVTCPKGIAY</sequence>
<dbReference type="EMBL" id="QLMC01000016">
    <property type="protein sequence ID" value="RAJ90036.1"/>
    <property type="molecule type" value="Genomic_DNA"/>
</dbReference>
<organism evidence="2 3">
    <name type="scientific">Larkinella arboricola</name>
    <dbReference type="NCBI Taxonomy" id="643671"/>
    <lineage>
        <taxon>Bacteria</taxon>
        <taxon>Pseudomonadati</taxon>
        <taxon>Bacteroidota</taxon>
        <taxon>Cytophagia</taxon>
        <taxon>Cytophagales</taxon>
        <taxon>Spirosomataceae</taxon>
        <taxon>Larkinella</taxon>
    </lineage>
</organism>
<evidence type="ECO:0000313" key="3">
    <source>
        <dbReference type="Proteomes" id="UP000248790"/>
    </source>
</evidence>
<comment type="caution">
    <text evidence="2">The sequence shown here is derived from an EMBL/GenBank/DDBJ whole genome shotgun (WGS) entry which is preliminary data.</text>
</comment>
<protein>
    <submittedName>
        <fullName evidence="2">Uncharacterized protein</fullName>
    </submittedName>
</protein>
<keyword evidence="3" id="KW-1185">Reference proteome</keyword>
<name>A0A327WNX1_LARAB</name>
<evidence type="ECO:0000313" key="2">
    <source>
        <dbReference type="EMBL" id="RAJ90036.1"/>
    </source>
</evidence>
<reference evidence="2 3" key="1">
    <citation type="submission" date="2018-06" db="EMBL/GenBank/DDBJ databases">
        <title>Genomic Encyclopedia of Archaeal and Bacterial Type Strains, Phase II (KMG-II): from individual species to whole genera.</title>
        <authorList>
            <person name="Goeker M."/>
        </authorList>
    </citation>
    <scope>NUCLEOTIDE SEQUENCE [LARGE SCALE GENOMIC DNA]</scope>
    <source>
        <strain evidence="2 3">DSM 21851</strain>
    </source>
</reference>
<dbReference type="Proteomes" id="UP000248790">
    <property type="component" value="Unassembled WGS sequence"/>
</dbReference>
<feature type="region of interest" description="Disordered" evidence="1">
    <location>
        <begin position="1"/>
        <end position="23"/>
    </location>
</feature>
<proteinExistence type="predicted"/>
<gene>
    <name evidence="2" type="ORF">LX87_05562</name>
</gene>
<dbReference type="AlphaFoldDB" id="A0A327WNX1"/>
<evidence type="ECO:0000256" key="1">
    <source>
        <dbReference type="SAM" id="MobiDB-lite"/>
    </source>
</evidence>
<accession>A0A327WNX1</accession>